<protein>
    <submittedName>
        <fullName evidence="1">Spore coat protein S</fullName>
    </submittedName>
</protein>
<dbReference type="STRING" id="1236971.JCM9152_1708"/>
<gene>
    <name evidence="1" type="ORF">JCM9152_1708</name>
</gene>
<dbReference type="Proteomes" id="UP000018895">
    <property type="component" value="Unassembled WGS sequence"/>
</dbReference>
<dbReference type="NCBIfam" id="TIGR02905">
    <property type="entry name" value="spore_yutH"/>
    <property type="match status" value="1"/>
</dbReference>
<dbReference type="InterPro" id="IPR011009">
    <property type="entry name" value="Kinase-like_dom_sf"/>
</dbReference>
<reference evidence="1" key="1">
    <citation type="journal article" date="2014" name="Genome Announc.">
        <title>Draft Genome Sequences of Three Alkaliphilic Bacillus Strains, Bacillus wakoensis JCM 9140T, Bacillus akibai JCM 9157T, and Bacillus hemicellulosilyticus JCM 9152T.</title>
        <authorList>
            <person name="Yuki M."/>
            <person name="Oshima K."/>
            <person name="Suda W."/>
            <person name="Oshida Y."/>
            <person name="Kitamura K."/>
            <person name="Iida T."/>
            <person name="Hattori M."/>
            <person name="Ohkuma M."/>
        </authorList>
    </citation>
    <scope>NUCLEOTIDE SEQUENCE [LARGE SCALE GENOMIC DNA]</scope>
    <source>
        <strain evidence="1">JCM 9152</strain>
    </source>
</reference>
<dbReference type="PANTHER" id="PTHR39179:SF2">
    <property type="entry name" value="ENDOSPORE COAT-ASSOCIATED PROTEIN YUTH"/>
    <property type="match status" value="1"/>
</dbReference>
<keyword evidence="2" id="KW-1185">Reference proteome</keyword>
<accession>W4QG32</accession>
<dbReference type="GO" id="GO:0042601">
    <property type="term" value="C:endospore-forming forespore"/>
    <property type="evidence" value="ECO:0007669"/>
    <property type="project" value="TreeGrafter"/>
</dbReference>
<organism evidence="1 2">
    <name type="scientific">Halalkalibacter hemicellulosilyticusJCM 9152</name>
    <dbReference type="NCBI Taxonomy" id="1236971"/>
    <lineage>
        <taxon>Bacteria</taxon>
        <taxon>Bacillati</taxon>
        <taxon>Bacillota</taxon>
        <taxon>Bacilli</taxon>
        <taxon>Bacillales</taxon>
        <taxon>Bacillaceae</taxon>
        <taxon>Halalkalibacter</taxon>
    </lineage>
</organism>
<dbReference type="PANTHER" id="PTHR39179">
    <property type="entry name" value="SPORE COAT PROTEIN I"/>
    <property type="match status" value="1"/>
</dbReference>
<dbReference type="InterPro" id="IPR047175">
    <property type="entry name" value="CotS-like"/>
</dbReference>
<dbReference type="AlphaFoldDB" id="W4QG32"/>
<comment type="caution">
    <text evidence="1">The sequence shown here is derived from an EMBL/GenBank/DDBJ whole genome shotgun (WGS) entry which is preliminary data.</text>
</comment>
<name>W4QG32_9BACI</name>
<dbReference type="SUPFAM" id="SSF56112">
    <property type="entry name" value="Protein kinase-like (PK-like)"/>
    <property type="match status" value="1"/>
</dbReference>
<dbReference type="Gene3D" id="3.90.1200.10">
    <property type="match status" value="1"/>
</dbReference>
<dbReference type="RefSeq" id="WP_035342828.1">
    <property type="nucleotide sequence ID" value="NZ_BAUU01000010.1"/>
</dbReference>
<evidence type="ECO:0000313" key="1">
    <source>
        <dbReference type="EMBL" id="GAE30304.1"/>
    </source>
</evidence>
<dbReference type="InterPro" id="IPR014254">
    <property type="entry name" value="Spore_coat_YutH"/>
</dbReference>
<proteinExistence type="predicted"/>
<dbReference type="EMBL" id="BAUU01000010">
    <property type="protein sequence ID" value="GAE30304.1"/>
    <property type="molecule type" value="Genomic_DNA"/>
</dbReference>
<dbReference type="OrthoDB" id="2986702at2"/>
<sequence length="344" mass="40750">MFERTIYDAYGIYCEGRFSLKGYDGFYTGNQSYLLFPKEECLISEKEMLDFTNYVRSLGDFSVLEPLMTKYNKRIALVEGQEVYVSPLPNERSSSVVRIQSEKERGAHLAQLHHYGKRLSYSKNNEFFGQWPKLWEARLEQLEGWYQQILYSGPQSEVDEAFLYTYPYFMGLTENAIQYAVDATLDDPSRDQETPTIAHRHFSERTWMTISEDGTIVKRPTEWLYDHPCRDIAEWLRDQRLRNETFPWEKANEFLSGYEHVDLLSSYSRRLLYARLLFPLHYFEAVELFYSAQVKEERMQRGQQLMQMLMNEGSNEQFLKDFAVYFLQSRSEAALTIPTLEWLG</sequence>
<evidence type="ECO:0000313" key="2">
    <source>
        <dbReference type="Proteomes" id="UP000018895"/>
    </source>
</evidence>
<keyword evidence="1" id="KW-0167">Capsid protein</keyword>
<keyword evidence="1" id="KW-0946">Virion</keyword>